<evidence type="ECO:0000313" key="6">
    <source>
        <dbReference type="Proteomes" id="UP000065797"/>
    </source>
</evidence>
<evidence type="ECO:0000256" key="3">
    <source>
        <dbReference type="SAM" id="Phobius"/>
    </source>
</evidence>
<protein>
    <submittedName>
        <fullName evidence="5">TetR family transcriptional regulator</fullName>
    </submittedName>
</protein>
<dbReference type="InterPro" id="IPR001647">
    <property type="entry name" value="HTH_TetR"/>
</dbReference>
<dbReference type="EMBL" id="LRPH01000090">
    <property type="protein sequence ID" value="KWU55255.1"/>
    <property type="molecule type" value="Genomic_DNA"/>
</dbReference>
<dbReference type="SUPFAM" id="SSF48498">
    <property type="entry name" value="Tetracyclin repressor-like, C-terminal domain"/>
    <property type="match status" value="1"/>
</dbReference>
<keyword evidence="3" id="KW-1133">Transmembrane helix</keyword>
<comment type="caution">
    <text evidence="5">The sequence shown here is derived from an EMBL/GenBank/DDBJ whole genome shotgun (WGS) entry which is preliminary data.</text>
</comment>
<dbReference type="SUPFAM" id="SSF46689">
    <property type="entry name" value="Homeodomain-like"/>
    <property type="match status" value="1"/>
</dbReference>
<gene>
    <name evidence="5" type="ORF">AWW70_25055</name>
</gene>
<dbReference type="PANTHER" id="PTHR30055">
    <property type="entry name" value="HTH-TYPE TRANSCRIPTIONAL REGULATOR RUTR"/>
    <property type="match status" value="1"/>
</dbReference>
<dbReference type="Proteomes" id="UP000065797">
    <property type="component" value="Unassembled WGS sequence"/>
</dbReference>
<dbReference type="InterPro" id="IPR050109">
    <property type="entry name" value="HTH-type_TetR-like_transc_reg"/>
</dbReference>
<evidence type="ECO:0000259" key="4">
    <source>
        <dbReference type="PROSITE" id="PS50977"/>
    </source>
</evidence>
<dbReference type="AlphaFoldDB" id="A0A109FUY9"/>
<dbReference type="InterPro" id="IPR009057">
    <property type="entry name" value="Homeodomain-like_sf"/>
</dbReference>
<feature type="domain" description="HTH tetR-type" evidence="4">
    <location>
        <begin position="19"/>
        <end position="79"/>
    </location>
</feature>
<evidence type="ECO:0000256" key="2">
    <source>
        <dbReference type="PROSITE-ProRule" id="PRU00335"/>
    </source>
</evidence>
<name>A0A109FUY9_BACMY</name>
<dbReference type="PANTHER" id="PTHR30055:SF222">
    <property type="entry name" value="REGULATORY PROTEIN"/>
    <property type="match status" value="1"/>
</dbReference>
<dbReference type="Gene3D" id="1.10.357.10">
    <property type="entry name" value="Tetracycline Repressor, domain 2"/>
    <property type="match status" value="1"/>
</dbReference>
<dbReference type="GO" id="GO:0006355">
    <property type="term" value="P:regulation of DNA-templated transcription"/>
    <property type="evidence" value="ECO:0007669"/>
    <property type="project" value="UniProtKB-ARBA"/>
</dbReference>
<keyword evidence="3" id="KW-0812">Transmembrane</keyword>
<evidence type="ECO:0000313" key="5">
    <source>
        <dbReference type="EMBL" id="KWU55255.1"/>
    </source>
</evidence>
<dbReference type="GO" id="GO:0003677">
    <property type="term" value="F:DNA binding"/>
    <property type="evidence" value="ECO:0007669"/>
    <property type="project" value="UniProtKB-UniRule"/>
</dbReference>
<organism evidence="5 6">
    <name type="scientific">Bacillus mycoides</name>
    <dbReference type="NCBI Taxonomy" id="1405"/>
    <lineage>
        <taxon>Bacteria</taxon>
        <taxon>Bacillati</taxon>
        <taxon>Bacillota</taxon>
        <taxon>Bacilli</taxon>
        <taxon>Bacillales</taxon>
        <taxon>Bacillaceae</taxon>
        <taxon>Bacillus</taxon>
        <taxon>Bacillus cereus group</taxon>
    </lineage>
</organism>
<dbReference type="InterPro" id="IPR036271">
    <property type="entry name" value="Tet_transcr_reg_TetR-rel_C_sf"/>
</dbReference>
<proteinExistence type="predicted"/>
<accession>A0A109FUY9</accession>
<reference evidence="5 6" key="1">
    <citation type="submission" date="2016-01" db="EMBL/GenBank/DDBJ databases">
        <authorList>
            <person name="McClelland M."/>
            <person name="Jain A."/>
            <person name="Saraogi P."/>
            <person name="Mendelson R."/>
            <person name="Westerman R."/>
            <person name="SanMiguel P."/>
            <person name="Csonka L."/>
        </authorList>
    </citation>
    <scope>NUCLEOTIDE SEQUENCE [LARGE SCALE GENOMIC DNA]</scope>
    <source>
        <strain evidence="5 6">PE8-15</strain>
    </source>
</reference>
<feature type="transmembrane region" description="Helical" evidence="3">
    <location>
        <begin position="67"/>
        <end position="89"/>
    </location>
</feature>
<keyword evidence="1 2" id="KW-0238">DNA-binding</keyword>
<dbReference type="RefSeq" id="WP_060751692.1">
    <property type="nucleotide sequence ID" value="NZ_LRPH01000090.1"/>
</dbReference>
<dbReference type="PROSITE" id="PS50977">
    <property type="entry name" value="HTH_TETR_2"/>
    <property type="match status" value="1"/>
</dbReference>
<keyword evidence="3" id="KW-0472">Membrane</keyword>
<sequence>MKKDWLEELVAATNTDKRNERQMRILEAAVDMFGEKGYASTSTSEIAKRAGVAEGTIFRYYKTKKDLLFAVVMPTLTKFAAPFFVQAFAKEIFKKDYKSYEGLLRVVIHNRFEFAKKHFPMIKILIQEVPFQPELKSEIQQLVETELLSHFKKLIVKFQEEGEIIEMPPSSVLRLTLSAVLGFLLTRFLLLPEEKWDDEVEIENTIQFILYGLTPRTSL</sequence>
<dbReference type="PRINTS" id="PR00455">
    <property type="entry name" value="HTHTETR"/>
</dbReference>
<dbReference type="Pfam" id="PF00440">
    <property type="entry name" value="TetR_N"/>
    <property type="match status" value="1"/>
</dbReference>
<feature type="DNA-binding region" description="H-T-H motif" evidence="2">
    <location>
        <begin position="42"/>
        <end position="61"/>
    </location>
</feature>
<evidence type="ECO:0000256" key="1">
    <source>
        <dbReference type="ARBA" id="ARBA00023125"/>
    </source>
</evidence>